<evidence type="ECO:0000313" key="1">
    <source>
        <dbReference type="EMBL" id="MBP3950552.1"/>
    </source>
</evidence>
<keyword evidence="2" id="KW-1185">Reference proteome</keyword>
<reference evidence="1" key="1">
    <citation type="submission" date="2021-03" db="EMBL/GenBank/DDBJ databases">
        <title>Bacillus suaedae sp. nov., isolated from Suaeda aralocaspica.</title>
        <authorList>
            <person name="Lei R.F.R."/>
        </authorList>
    </citation>
    <scope>NUCLEOTIDE SEQUENCE</scope>
    <source>
        <strain evidence="1">YZJH907-2</strain>
    </source>
</reference>
<dbReference type="EMBL" id="JAGKSQ010000002">
    <property type="protein sequence ID" value="MBP3950552.1"/>
    <property type="molecule type" value="Genomic_DNA"/>
</dbReference>
<sequence length="75" mass="8585">MILTKVTDKSLVTNQDLSFNHRLGIPVEVFCLKERKTVAFGQMSHFNDQLIVIQGKAFLRSQFLFFGHPSLEETS</sequence>
<protein>
    <submittedName>
        <fullName evidence="1">Uncharacterized protein</fullName>
    </submittedName>
</protein>
<organism evidence="1 2">
    <name type="scientific">Halalkalibacter suaedae</name>
    <dbReference type="NCBI Taxonomy" id="2822140"/>
    <lineage>
        <taxon>Bacteria</taxon>
        <taxon>Bacillati</taxon>
        <taxon>Bacillota</taxon>
        <taxon>Bacilli</taxon>
        <taxon>Bacillales</taxon>
        <taxon>Bacillaceae</taxon>
        <taxon>Halalkalibacter</taxon>
    </lineage>
</organism>
<dbReference type="Proteomes" id="UP000678228">
    <property type="component" value="Unassembled WGS sequence"/>
</dbReference>
<gene>
    <name evidence="1" type="ORF">J7W16_05350</name>
</gene>
<name>A0A940WTW1_9BACI</name>
<accession>A0A940WTW1</accession>
<evidence type="ECO:0000313" key="2">
    <source>
        <dbReference type="Proteomes" id="UP000678228"/>
    </source>
</evidence>
<comment type="caution">
    <text evidence="1">The sequence shown here is derived from an EMBL/GenBank/DDBJ whole genome shotgun (WGS) entry which is preliminary data.</text>
</comment>
<proteinExistence type="predicted"/>
<dbReference type="AlphaFoldDB" id="A0A940WTW1"/>
<dbReference type="RefSeq" id="WP_210596204.1">
    <property type="nucleotide sequence ID" value="NZ_JAGKSQ010000002.1"/>
</dbReference>